<keyword evidence="14" id="KW-0479">Metal-binding</keyword>
<keyword evidence="6" id="KW-0732">Signal</keyword>
<dbReference type="Gene3D" id="1.10.510.10">
    <property type="entry name" value="Transferase(Phosphotransferase) domain 1"/>
    <property type="match status" value="1"/>
</dbReference>
<keyword evidence="3 14" id="KW-0723">Serine/threonine-protein kinase</keyword>
<reference evidence="16 17" key="1">
    <citation type="journal article" date="2017" name="PLoS Biol.">
        <title>The sea cucumber genome provides insights into morphological evolution and visceral regeneration.</title>
        <authorList>
            <person name="Zhang X."/>
            <person name="Sun L."/>
            <person name="Yuan J."/>
            <person name="Sun Y."/>
            <person name="Gao Y."/>
            <person name="Zhang L."/>
            <person name="Li S."/>
            <person name="Dai H."/>
            <person name="Hamel J.F."/>
            <person name="Liu C."/>
            <person name="Yu Y."/>
            <person name="Liu S."/>
            <person name="Lin W."/>
            <person name="Guo K."/>
            <person name="Jin S."/>
            <person name="Xu P."/>
            <person name="Storey K.B."/>
            <person name="Huan P."/>
            <person name="Zhang T."/>
            <person name="Zhou Y."/>
            <person name="Zhang J."/>
            <person name="Lin C."/>
            <person name="Li X."/>
            <person name="Xing L."/>
            <person name="Huo D."/>
            <person name="Sun M."/>
            <person name="Wang L."/>
            <person name="Mercier A."/>
            <person name="Li F."/>
            <person name="Yang H."/>
            <person name="Xiang J."/>
        </authorList>
    </citation>
    <scope>NUCLEOTIDE SEQUENCE [LARGE SCALE GENOMIC DNA]</scope>
    <source>
        <strain evidence="16">Shaxun</strain>
        <tissue evidence="16">Muscle</tissue>
    </source>
</reference>
<evidence type="ECO:0000256" key="11">
    <source>
        <dbReference type="ARBA" id="ARBA00023136"/>
    </source>
</evidence>
<dbReference type="SMART" id="SM00220">
    <property type="entry name" value="S_TKc"/>
    <property type="match status" value="1"/>
</dbReference>
<evidence type="ECO:0000256" key="12">
    <source>
        <dbReference type="ARBA" id="ARBA00023170"/>
    </source>
</evidence>
<evidence type="ECO:0000313" key="17">
    <source>
        <dbReference type="Proteomes" id="UP000230750"/>
    </source>
</evidence>
<dbReference type="AlphaFoldDB" id="A0A2G8L9A4"/>
<dbReference type="PANTHER" id="PTHR23255:SF71">
    <property type="entry name" value="RECEPTOR PROTEIN SERINE_THREONINE KINASE"/>
    <property type="match status" value="1"/>
</dbReference>
<keyword evidence="10 14" id="KW-1133">Transmembrane helix</keyword>
<comment type="catalytic activity">
    <reaction evidence="14">
        <text>L-threonyl-[receptor-protein] + ATP = O-phospho-L-threonyl-[receptor-protein] + ADP + H(+)</text>
        <dbReference type="Rhea" id="RHEA:44880"/>
        <dbReference type="Rhea" id="RHEA-COMP:11024"/>
        <dbReference type="Rhea" id="RHEA-COMP:11025"/>
        <dbReference type="ChEBI" id="CHEBI:15378"/>
        <dbReference type="ChEBI" id="CHEBI:30013"/>
        <dbReference type="ChEBI" id="CHEBI:30616"/>
        <dbReference type="ChEBI" id="CHEBI:61977"/>
        <dbReference type="ChEBI" id="CHEBI:456216"/>
        <dbReference type="EC" id="2.7.11.30"/>
    </reaction>
</comment>
<dbReference type="OrthoDB" id="547665at2759"/>
<evidence type="ECO:0000256" key="4">
    <source>
        <dbReference type="ARBA" id="ARBA00022679"/>
    </source>
</evidence>
<protein>
    <recommendedName>
        <fullName evidence="14">Serine/threonine-protein kinase receptor</fullName>
        <ecNumber evidence="14">2.7.11.30</ecNumber>
    </recommendedName>
</protein>
<evidence type="ECO:0000256" key="6">
    <source>
        <dbReference type="ARBA" id="ARBA00022729"/>
    </source>
</evidence>
<keyword evidence="7 13" id="KW-0547">Nucleotide-binding</keyword>
<dbReference type="GO" id="GO:0046872">
    <property type="term" value="F:metal ion binding"/>
    <property type="evidence" value="ECO:0007669"/>
    <property type="project" value="UniProtKB-KW"/>
</dbReference>
<dbReference type="PANTHER" id="PTHR23255">
    <property type="entry name" value="TRANSFORMING GROWTH FACTOR-BETA RECEPTOR TYPE I AND II"/>
    <property type="match status" value="1"/>
</dbReference>
<accession>A0A2G8L9A4</accession>
<comment type="similarity">
    <text evidence="2 14">Belongs to the protein kinase superfamily. TKL Ser/Thr protein kinase family. TGFB receptor subfamily.</text>
</comment>
<dbReference type="GO" id="GO:0043235">
    <property type="term" value="C:receptor complex"/>
    <property type="evidence" value="ECO:0007669"/>
    <property type="project" value="TreeGrafter"/>
</dbReference>
<dbReference type="GO" id="GO:0071363">
    <property type="term" value="P:cellular response to growth factor stimulus"/>
    <property type="evidence" value="ECO:0007669"/>
    <property type="project" value="TreeGrafter"/>
</dbReference>
<keyword evidence="9 13" id="KW-0067">ATP-binding</keyword>
<dbReference type="PROSITE" id="PS50011">
    <property type="entry name" value="PROTEIN_KINASE_DOM"/>
    <property type="match status" value="1"/>
</dbReference>
<keyword evidence="4 14" id="KW-0808">Transferase</keyword>
<evidence type="ECO:0000256" key="8">
    <source>
        <dbReference type="ARBA" id="ARBA00022777"/>
    </source>
</evidence>
<keyword evidence="11 14" id="KW-0472">Membrane</keyword>
<evidence type="ECO:0000313" key="16">
    <source>
        <dbReference type="EMBL" id="PIK56848.1"/>
    </source>
</evidence>
<dbReference type="GO" id="GO:0004675">
    <property type="term" value="F:transmembrane receptor protein serine/threonine kinase activity"/>
    <property type="evidence" value="ECO:0007669"/>
    <property type="project" value="UniProtKB-EC"/>
</dbReference>
<keyword evidence="5 14" id="KW-0812">Transmembrane</keyword>
<sequence length="632" mass="71512">MFPRHHVSTQRRRTMHKALIDIVTCEQNVRDYQLNIQQSVMLISSTNIYQKAGISAPKYPQPRYRKYIGFIILLTSFTRLASPLQCYDCVNATLSCDETTASCTHDCEHVTECPQGDPSSYGMACLAAKSPSSTVFLSCFPLQERIEYYCLLSDGLTCTCTNNNCNVKLFYPNATNFPANEDVLFTQKSSSQSRNTSHNLTNIDYEEFPQGFEPKEDRTESKNPINLEPVIIAVIIIGTIVCVVIATSAMFTVVVKIHRQRSDGMCTVTSNTDSTSLDLGTECSDTKALNGTPPLSPSLYDNVPLNLTLEDVVGRGRFAAVWRAEWKTLEGKEKTVAVKIFYEFDSTSWNVEKELFSDPEVMIQHENIIRFLKAEVRQISYPQPQRQYWLISQYYPSGSLHDYLSQNTVTWEEFCRMACSAASGISHLHADITDDDPPMNKYPVAHRDIKSSNVLMKCDGSCVIADFGLALKLDPRASERELANSGQVGTPRYMAPEALESKINLQNIESFKQIDVYSLSLVIWEIARRCTVVPDVPDYELPYTEQLCGRHPNLDEMRTIICKRLERPQIPPFWREICGMNTVANTITECWDEDPDARLTASCIAARFSQFNEWSNEEHLKSTTDPYPTTVI</sequence>
<keyword evidence="14" id="KW-0460">Magnesium</keyword>
<evidence type="ECO:0000256" key="2">
    <source>
        <dbReference type="ARBA" id="ARBA00009605"/>
    </source>
</evidence>
<keyword evidence="12 14" id="KW-0675">Receptor</keyword>
<dbReference type="Pfam" id="PF07714">
    <property type="entry name" value="PK_Tyr_Ser-Thr"/>
    <property type="match status" value="1"/>
</dbReference>
<evidence type="ECO:0000256" key="14">
    <source>
        <dbReference type="RuleBase" id="RU361271"/>
    </source>
</evidence>
<evidence type="ECO:0000256" key="9">
    <source>
        <dbReference type="ARBA" id="ARBA00022840"/>
    </source>
</evidence>
<dbReference type="GO" id="GO:0005524">
    <property type="term" value="F:ATP binding"/>
    <property type="evidence" value="ECO:0007669"/>
    <property type="project" value="UniProtKB-UniRule"/>
</dbReference>
<keyword evidence="14" id="KW-0464">Manganese</keyword>
<dbReference type="InterPro" id="IPR000719">
    <property type="entry name" value="Prot_kinase_dom"/>
</dbReference>
<evidence type="ECO:0000256" key="10">
    <source>
        <dbReference type="ARBA" id="ARBA00022989"/>
    </source>
</evidence>
<dbReference type="Proteomes" id="UP000230750">
    <property type="component" value="Unassembled WGS sequence"/>
</dbReference>
<dbReference type="InterPro" id="IPR008271">
    <property type="entry name" value="Ser/Thr_kinase_AS"/>
</dbReference>
<keyword evidence="17" id="KW-1185">Reference proteome</keyword>
<evidence type="ECO:0000256" key="13">
    <source>
        <dbReference type="PROSITE-ProRule" id="PRU10141"/>
    </source>
</evidence>
<feature type="transmembrane region" description="Helical" evidence="14">
    <location>
        <begin position="230"/>
        <end position="255"/>
    </location>
</feature>
<dbReference type="InterPro" id="IPR000333">
    <property type="entry name" value="TGFB_receptor"/>
</dbReference>
<evidence type="ECO:0000256" key="3">
    <source>
        <dbReference type="ARBA" id="ARBA00022527"/>
    </source>
</evidence>
<evidence type="ECO:0000256" key="1">
    <source>
        <dbReference type="ARBA" id="ARBA00004479"/>
    </source>
</evidence>
<dbReference type="Gene3D" id="3.30.200.20">
    <property type="entry name" value="Phosphorylase Kinase, domain 1"/>
    <property type="match status" value="1"/>
</dbReference>
<dbReference type="EMBL" id="MRZV01000162">
    <property type="protein sequence ID" value="PIK56848.1"/>
    <property type="molecule type" value="Genomic_DNA"/>
</dbReference>
<evidence type="ECO:0000256" key="5">
    <source>
        <dbReference type="ARBA" id="ARBA00022692"/>
    </source>
</evidence>
<dbReference type="InterPro" id="IPR017441">
    <property type="entry name" value="Protein_kinase_ATP_BS"/>
</dbReference>
<comment type="subcellular location">
    <subcellularLocation>
        <location evidence="1 14">Membrane</location>
        <topology evidence="1 14">Single-pass type I membrane protein</topology>
    </subcellularLocation>
</comment>
<name>A0A2G8L9A4_STIJA</name>
<evidence type="ECO:0000256" key="7">
    <source>
        <dbReference type="ARBA" id="ARBA00022741"/>
    </source>
</evidence>
<organism evidence="16 17">
    <name type="scientific">Stichopus japonicus</name>
    <name type="common">Sea cucumber</name>
    <dbReference type="NCBI Taxonomy" id="307972"/>
    <lineage>
        <taxon>Eukaryota</taxon>
        <taxon>Metazoa</taxon>
        <taxon>Echinodermata</taxon>
        <taxon>Eleutherozoa</taxon>
        <taxon>Echinozoa</taxon>
        <taxon>Holothuroidea</taxon>
        <taxon>Aspidochirotacea</taxon>
        <taxon>Aspidochirotida</taxon>
        <taxon>Stichopodidae</taxon>
        <taxon>Apostichopus</taxon>
    </lineage>
</organism>
<proteinExistence type="inferred from homology"/>
<dbReference type="EC" id="2.7.11.30" evidence="14"/>
<dbReference type="PROSITE" id="PS00107">
    <property type="entry name" value="PROTEIN_KINASE_ATP"/>
    <property type="match status" value="1"/>
</dbReference>
<dbReference type="PROSITE" id="PS00108">
    <property type="entry name" value="PROTEIN_KINASE_ST"/>
    <property type="match status" value="1"/>
</dbReference>
<dbReference type="GO" id="GO:0005886">
    <property type="term" value="C:plasma membrane"/>
    <property type="evidence" value="ECO:0007669"/>
    <property type="project" value="TreeGrafter"/>
</dbReference>
<keyword evidence="8 14" id="KW-0418">Kinase</keyword>
<comment type="cofactor">
    <cofactor evidence="14">
        <name>Mg(2+)</name>
        <dbReference type="ChEBI" id="CHEBI:18420"/>
    </cofactor>
    <cofactor evidence="14">
        <name>Mn(2+)</name>
        <dbReference type="ChEBI" id="CHEBI:29035"/>
    </cofactor>
</comment>
<dbReference type="STRING" id="307972.A0A2G8L9A4"/>
<dbReference type="SUPFAM" id="SSF56112">
    <property type="entry name" value="Protein kinase-like (PK-like)"/>
    <property type="match status" value="1"/>
</dbReference>
<gene>
    <name evidence="16" type="ORF">BSL78_06251</name>
</gene>
<feature type="binding site" evidence="13">
    <location>
        <position position="339"/>
    </location>
    <ligand>
        <name>ATP</name>
        <dbReference type="ChEBI" id="CHEBI:30616"/>
    </ligand>
</feature>
<comment type="caution">
    <text evidence="16">The sequence shown here is derived from an EMBL/GenBank/DDBJ whole genome shotgun (WGS) entry which is preliminary data.</text>
</comment>
<evidence type="ECO:0000259" key="15">
    <source>
        <dbReference type="PROSITE" id="PS50011"/>
    </source>
</evidence>
<dbReference type="InterPro" id="IPR001245">
    <property type="entry name" value="Ser-Thr/Tyr_kinase_cat_dom"/>
</dbReference>
<dbReference type="InterPro" id="IPR011009">
    <property type="entry name" value="Kinase-like_dom_sf"/>
</dbReference>
<feature type="domain" description="Protein kinase" evidence="15">
    <location>
        <begin position="307"/>
        <end position="615"/>
    </location>
</feature>
<dbReference type="PRINTS" id="PR00653">
    <property type="entry name" value="ACTIVIN2R"/>
</dbReference>